<name>A0ACD3A9B2_9AGAR</name>
<proteinExistence type="predicted"/>
<protein>
    <submittedName>
        <fullName evidence="1">NMDA receptor-regulated protein 1a</fullName>
    </submittedName>
</protein>
<evidence type="ECO:0000313" key="2">
    <source>
        <dbReference type="Proteomes" id="UP000308600"/>
    </source>
</evidence>
<organism evidence="1 2">
    <name type="scientific">Pluteus cervinus</name>
    <dbReference type="NCBI Taxonomy" id="181527"/>
    <lineage>
        <taxon>Eukaryota</taxon>
        <taxon>Fungi</taxon>
        <taxon>Dikarya</taxon>
        <taxon>Basidiomycota</taxon>
        <taxon>Agaricomycotina</taxon>
        <taxon>Agaricomycetes</taxon>
        <taxon>Agaricomycetidae</taxon>
        <taxon>Agaricales</taxon>
        <taxon>Pluteineae</taxon>
        <taxon>Pluteaceae</taxon>
        <taxon>Pluteus</taxon>
    </lineage>
</organism>
<accession>A0ACD3A9B2</accession>
<dbReference type="Proteomes" id="UP000308600">
    <property type="component" value="Unassembled WGS sequence"/>
</dbReference>
<gene>
    <name evidence="1" type="ORF">BDN72DRAFT_804680</name>
</gene>
<evidence type="ECO:0000313" key="1">
    <source>
        <dbReference type="EMBL" id="TFK61909.1"/>
    </source>
</evidence>
<sequence length="888" mass="99240">MSKQLAVPAKRALPPKEGGLFKELLGYYETRSLKKGVKTADQILKKFPEHAETLCMKGLLLTHMGKREEGIDLVKKGVRLDLTSHICWHVFGLIQKGEKKYDEALKSYIQALKFDRENLNILLDAANLQVHLRIFDSLVETRHTILRLRPNVRKHWIGYALAHHLNGNPLEARKILQHYQIMVKGIPDHDVEHSETLLYLVRVHEELAEFDEALRVLDTGEQNGQIVDRTAVLEARARILSKLKSDESEAAWRVLIDYNPDSYEYYRGYLSNRGINLDDRADSEAALKILINFSTELPKAAAPRRLALNVASGDSFKDLAGTYIRSGLTRGIPSLFADLKALYRDEHKKTAVEEIVEAEHTKHAAEQSTPSEDSEPTTYLWTLYFLAQHYSHLGQYSKALGLLETALTHTPTLPELYTCKARLLKRAGDPIGAAKLLDEARLLDGQDRFLNTKCAKYMLRAGFIEQGNQILGLFTKKDAPSPGSDLEDMQSLLYLEEEADAQYQSGKLHLALKKYMAIQKLFDEVEDDQYDFHGYALRRFTITIYLNLLTWEDQLRSHPSYIKAALHASKIFIAVHDEPALAITDNSEPLTDAEKKAKKKAKKAQKAHEDPKKLTQGANANEDKGLEVPQAKDEDPDGKKLLASPDPLEMAAKFLSPLASLAPGNIDAWIALYDIAIRRKKLLQAIRALKHAKSLDPESPELHIRIIDFALRASDLPQTPPAPIGPLFTSFHSSLFPSLSPSSDSSNPFSTSKLSLETLNSQYLQKHSNSPLGILAVAKVQHRLGSPVGQVEETIFSSLGKGDSGEGLVGFNIKVASRFIEFLASIKSTRVVEYRSACAQRFELSTIFRPIEELNALRTSVVWPAPQAVSTEVKDGNTNGGVDGYIAQ</sequence>
<keyword evidence="2" id="KW-1185">Reference proteome</keyword>
<keyword evidence="1" id="KW-0675">Receptor</keyword>
<reference evidence="1 2" key="1">
    <citation type="journal article" date="2019" name="Nat. Ecol. Evol.">
        <title>Megaphylogeny resolves global patterns of mushroom evolution.</title>
        <authorList>
            <person name="Varga T."/>
            <person name="Krizsan K."/>
            <person name="Foldi C."/>
            <person name="Dima B."/>
            <person name="Sanchez-Garcia M."/>
            <person name="Sanchez-Ramirez S."/>
            <person name="Szollosi G.J."/>
            <person name="Szarkandi J.G."/>
            <person name="Papp V."/>
            <person name="Albert L."/>
            <person name="Andreopoulos W."/>
            <person name="Angelini C."/>
            <person name="Antonin V."/>
            <person name="Barry K.W."/>
            <person name="Bougher N.L."/>
            <person name="Buchanan P."/>
            <person name="Buyck B."/>
            <person name="Bense V."/>
            <person name="Catcheside P."/>
            <person name="Chovatia M."/>
            <person name="Cooper J."/>
            <person name="Damon W."/>
            <person name="Desjardin D."/>
            <person name="Finy P."/>
            <person name="Geml J."/>
            <person name="Haridas S."/>
            <person name="Hughes K."/>
            <person name="Justo A."/>
            <person name="Karasinski D."/>
            <person name="Kautmanova I."/>
            <person name="Kiss B."/>
            <person name="Kocsube S."/>
            <person name="Kotiranta H."/>
            <person name="LaButti K.M."/>
            <person name="Lechner B.E."/>
            <person name="Liimatainen K."/>
            <person name="Lipzen A."/>
            <person name="Lukacs Z."/>
            <person name="Mihaltcheva S."/>
            <person name="Morgado L.N."/>
            <person name="Niskanen T."/>
            <person name="Noordeloos M.E."/>
            <person name="Ohm R.A."/>
            <person name="Ortiz-Santana B."/>
            <person name="Ovrebo C."/>
            <person name="Racz N."/>
            <person name="Riley R."/>
            <person name="Savchenko A."/>
            <person name="Shiryaev A."/>
            <person name="Soop K."/>
            <person name="Spirin V."/>
            <person name="Szebenyi C."/>
            <person name="Tomsovsky M."/>
            <person name="Tulloss R.E."/>
            <person name="Uehling J."/>
            <person name="Grigoriev I.V."/>
            <person name="Vagvolgyi C."/>
            <person name="Papp T."/>
            <person name="Martin F.M."/>
            <person name="Miettinen O."/>
            <person name="Hibbett D.S."/>
            <person name="Nagy L.G."/>
        </authorList>
    </citation>
    <scope>NUCLEOTIDE SEQUENCE [LARGE SCALE GENOMIC DNA]</scope>
    <source>
        <strain evidence="1 2">NL-1719</strain>
    </source>
</reference>
<dbReference type="EMBL" id="ML208620">
    <property type="protein sequence ID" value="TFK61909.1"/>
    <property type="molecule type" value="Genomic_DNA"/>
</dbReference>